<dbReference type="InterPro" id="IPR036388">
    <property type="entry name" value="WH-like_DNA-bd_sf"/>
</dbReference>
<dbReference type="Pfam" id="PF00392">
    <property type="entry name" value="GntR"/>
    <property type="match status" value="1"/>
</dbReference>
<dbReference type="SMART" id="SM00895">
    <property type="entry name" value="FCD"/>
    <property type="match status" value="1"/>
</dbReference>
<sequence>MPQSDDRAAYATLRAAILSFDLLPGEALSERGLEPLTGASRTPVRAALMRLENEGLVRRDGRAWRVSPIDVAEVRAVLEFRATVEAGAVALVVERADGEGIAALRAFVSHPDEDGPEAGLRDGGDFHVALARLSGNPFFASAMDDAMTRLSRTRWLEVRTEQSRAQARAEHLAIVDAVAARDAPRAVALVSAHSAGTRDRLVGFLEEERRRLRGRGMAVVDDASA</sequence>
<reference evidence="6" key="1">
    <citation type="journal article" date="2019" name="Int. J. Syst. Evol. Microbiol.">
        <title>The Global Catalogue of Microorganisms (GCM) 10K type strain sequencing project: providing services to taxonomists for standard genome sequencing and annotation.</title>
        <authorList>
            <consortium name="The Broad Institute Genomics Platform"/>
            <consortium name="The Broad Institute Genome Sequencing Center for Infectious Disease"/>
            <person name="Wu L."/>
            <person name="Ma J."/>
        </authorList>
    </citation>
    <scope>NUCLEOTIDE SEQUENCE [LARGE SCALE GENOMIC DNA]</scope>
    <source>
        <strain evidence="6">JCM 18537</strain>
    </source>
</reference>
<keyword evidence="2" id="KW-0238">DNA-binding</keyword>
<comment type="caution">
    <text evidence="5">The sequence shown here is derived from an EMBL/GenBank/DDBJ whole genome shotgun (WGS) entry which is preliminary data.</text>
</comment>
<dbReference type="PANTHER" id="PTHR43537">
    <property type="entry name" value="TRANSCRIPTIONAL REGULATOR, GNTR FAMILY"/>
    <property type="match status" value="1"/>
</dbReference>
<protein>
    <submittedName>
        <fullName evidence="5">GntR family transcriptional regulator</fullName>
    </submittedName>
</protein>
<dbReference type="InterPro" id="IPR008920">
    <property type="entry name" value="TF_FadR/GntR_C"/>
</dbReference>
<proteinExistence type="predicted"/>
<dbReference type="RefSeq" id="WP_345439473.1">
    <property type="nucleotide sequence ID" value="NZ_BAABKO010000004.1"/>
</dbReference>
<evidence type="ECO:0000313" key="5">
    <source>
        <dbReference type="EMBL" id="GAA4778244.1"/>
    </source>
</evidence>
<dbReference type="Gene3D" id="1.20.120.530">
    <property type="entry name" value="GntR ligand-binding domain-like"/>
    <property type="match status" value="1"/>
</dbReference>
<name>A0ABP9ABB7_9MICO</name>
<dbReference type="InterPro" id="IPR000524">
    <property type="entry name" value="Tscrpt_reg_HTH_GntR"/>
</dbReference>
<dbReference type="SMART" id="SM00345">
    <property type="entry name" value="HTH_GNTR"/>
    <property type="match status" value="1"/>
</dbReference>
<dbReference type="SUPFAM" id="SSF46785">
    <property type="entry name" value="Winged helix' DNA-binding domain"/>
    <property type="match status" value="1"/>
</dbReference>
<dbReference type="InterPro" id="IPR011711">
    <property type="entry name" value="GntR_C"/>
</dbReference>
<evidence type="ECO:0000256" key="3">
    <source>
        <dbReference type="ARBA" id="ARBA00023163"/>
    </source>
</evidence>
<gene>
    <name evidence="5" type="ORF">GCM10023351_23970</name>
</gene>
<evidence type="ECO:0000259" key="4">
    <source>
        <dbReference type="PROSITE" id="PS50949"/>
    </source>
</evidence>
<evidence type="ECO:0000256" key="2">
    <source>
        <dbReference type="ARBA" id="ARBA00023125"/>
    </source>
</evidence>
<organism evidence="5 6">
    <name type="scientific">Microbacterium gilvum</name>
    <dbReference type="NCBI Taxonomy" id="1336204"/>
    <lineage>
        <taxon>Bacteria</taxon>
        <taxon>Bacillati</taxon>
        <taxon>Actinomycetota</taxon>
        <taxon>Actinomycetes</taxon>
        <taxon>Micrococcales</taxon>
        <taxon>Microbacteriaceae</taxon>
        <taxon>Microbacterium</taxon>
    </lineage>
</organism>
<keyword evidence="1" id="KW-0805">Transcription regulation</keyword>
<dbReference type="Pfam" id="PF07729">
    <property type="entry name" value="FCD"/>
    <property type="match status" value="1"/>
</dbReference>
<accession>A0ABP9ABB7</accession>
<dbReference type="PANTHER" id="PTHR43537:SF45">
    <property type="entry name" value="GNTR FAMILY REGULATORY PROTEIN"/>
    <property type="match status" value="1"/>
</dbReference>
<dbReference type="Gene3D" id="1.10.10.10">
    <property type="entry name" value="Winged helix-like DNA-binding domain superfamily/Winged helix DNA-binding domain"/>
    <property type="match status" value="1"/>
</dbReference>
<evidence type="ECO:0000256" key="1">
    <source>
        <dbReference type="ARBA" id="ARBA00023015"/>
    </source>
</evidence>
<dbReference type="PROSITE" id="PS50949">
    <property type="entry name" value="HTH_GNTR"/>
    <property type="match status" value="1"/>
</dbReference>
<feature type="domain" description="HTH gntR-type" evidence="4">
    <location>
        <begin position="3"/>
        <end position="69"/>
    </location>
</feature>
<dbReference type="EMBL" id="BAABKO010000004">
    <property type="protein sequence ID" value="GAA4778244.1"/>
    <property type="molecule type" value="Genomic_DNA"/>
</dbReference>
<dbReference type="Proteomes" id="UP001501645">
    <property type="component" value="Unassembled WGS sequence"/>
</dbReference>
<dbReference type="SUPFAM" id="SSF48008">
    <property type="entry name" value="GntR ligand-binding domain-like"/>
    <property type="match status" value="1"/>
</dbReference>
<dbReference type="InterPro" id="IPR036390">
    <property type="entry name" value="WH_DNA-bd_sf"/>
</dbReference>
<keyword evidence="3" id="KW-0804">Transcription</keyword>
<keyword evidence="6" id="KW-1185">Reference proteome</keyword>
<evidence type="ECO:0000313" key="6">
    <source>
        <dbReference type="Proteomes" id="UP001501645"/>
    </source>
</evidence>